<accession>A0ABD3NDB0</accession>
<proteinExistence type="predicted"/>
<name>A0ABD3NDB0_9STRA</name>
<evidence type="ECO:0000313" key="2">
    <source>
        <dbReference type="Proteomes" id="UP001530315"/>
    </source>
</evidence>
<comment type="caution">
    <text evidence="1">The sequence shown here is derived from an EMBL/GenBank/DDBJ whole genome shotgun (WGS) entry which is preliminary data.</text>
</comment>
<dbReference type="AlphaFoldDB" id="A0ABD3NDB0"/>
<reference evidence="1 2" key="1">
    <citation type="submission" date="2024-10" db="EMBL/GenBank/DDBJ databases">
        <title>Updated reference genomes for cyclostephanoid diatoms.</title>
        <authorList>
            <person name="Roberts W.R."/>
            <person name="Alverson A.J."/>
        </authorList>
    </citation>
    <scope>NUCLEOTIDE SEQUENCE [LARGE SCALE GENOMIC DNA]</scope>
    <source>
        <strain evidence="1 2">AJA276-08</strain>
    </source>
</reference>
<sequence length="567" mass="61594">MWKVMRYVGDDVTSDPREYWQGGSSEKYYSTMSSGGPYSYRNDFDGTDVGNRYEMVEATTCLPVGSYVFALYDVSGDGICCDYGRGEYGINLSRGKVIRPLSLGEFSGHVEATFFEVAAEDIDVSPPSSAAEDNPPSAPCASFEMHLVLDQFGNETSWEVVLSDDHPTASPGDVGTRYLKSSKDQRKTQESSVATKVVLSGGPYSYKGDFESEAVESHYNAIVAETCLPVGSYNFVLYDVGGDGICCDYGRGEYGIALKNGRVVRPLSHGGFSGASEITPFEVTADDVDVFPEGYSHPNDVVVATADADAAACPGDVFECPYGGGYLSRDPENDCEFGDCPLVNHDYAADVYAGGDASSTDDAEISPVVQNTSVIAPTTTVDSLNSFVTVTDIDVTTGRGKSYGVLFDIEATQTLSSLVIAGMDLYLDKTSPTHYEIWTKQGSWQLMENENSDYFEGFHQVSHGSITGKGPSEFTKIEIKDFHEVNIEGGQRQAFWVTLSDNNLIFKNNEGEGVSRHEIGSVVQAASEAFNVYFGAAVRAYPLENADPMTDFWYNAGFLGRVWYKAI</sequence>
<keyword evidence="2" id="KW-1185">Reference proteome</keyword>
<dbReference type="EMBL" id="JALLAZ020001518">
    <property type="protein sequence ID" value="KAL3773624.1"/>
    <property type="molecule type" value="Genomic_DNA"/>
</dbReference>
<organism evidence="1 2">
    <name type="scientific">Stephanodiscus triporus</name>
    <dbReference type="NCBI Taxonomy" id="2934178"/>
    <lineage>
        <taxon>Eukaryota</taxon>
        <taxon>Sar</taxon>
        <taxon>Stramenopiles</taxon>
        <taxon>Ochrophyta</taxon>
        <taxon>Bacillariophyta</taxon>
        <taxon>Coscinodiscophyceae</taxon>
        <taxon>Thalassiosirophycidae</taxon>
        <taxon>Stephanodiscales</taxon>
        <taxon>Stephanodiscaceae</taxon>
        <taxon>Stephanodiscus</taxon>
    </lineage>
</organism>
<protein>
    <submittedName>
        <fullName evidence="1">Uncharacterized protein</fullName>
    </submittedName>
</protein>
<dbReference type="Proteomes" id="UP001530315">
    <property type="component" value="Unassembled WGS sequence"/>
</dbReference>
<evidence type="ECO:0000313" key="1">
    <source>
        <dbReference type="EMBL" id="KAL3773624.1"/>
    </source>
</evidence>
<gene>
    <name evidence="1" type="ORF">ACHAW5_008211</name>
</gene>